<dbReference type="Proteomes" id="UP000799302">
    <property type="component" value="Unassembled WGS sequence"/>
</dbReference>
<keyword evidence="2" id="KW-1185">Reference proteome</keyword>
<accession>A0A6A6TYJ5</accession>
<sequence>MLLYSPSRSSYTTQPTAYSSPVWQGPTYGQGFYNQNFYGQIVYSQSHRTQQQAPLLYGFSINGQQQYHPAAYGYALYSQHRPPPMSGPNVLRGIVAWLPRDRTGIDPSDLLFACPSFHPTREDKPFNHPIVILNEQNALGRVAVSAAYQLERIPYRAKAPRQSYTKRVPADRILPKKRP</sequence>
<evidence type="ECO:0000313" key="2">
    <source>
        <dbReference type="Proteomes" id="UP000799302"/>
    </source>
</evidence>
<proteinExistence type="predicted"/>
<reference evidence="1" key="1">
    <citation type="journal article" date="2020" name="Stud. Mycol.">
        <title>101 Dothideomycetes genomes: a test case for predicting lifestyles and emergence of pathogens.</title>
        <authorList>
            <person name="Haridas S."/>
            <person name="Albert R."/>
            <person name="Binder M."/>
            <person name="Bloem J."/>
            <person name="Labutti K."/>
            <person name="Salamov A."/>
            <person name="Andreopoulos B."/>
            <person name="Baker S."/>
            <person name="Barry K."/>
            <person name="Bills G."/>
            <person name="Bluhm B."/>
            <person name="Cannon C."/>
            <person name="Castanera R."/>
            <person name="Culley D."/>
            <person name="Daum C."/>
            <person name="Ezra D."/>
            <person name="Gonzalez J."/>
            <person name="Henrissat B."/>
            <person name="Kuo A."/>
            <person name="Liang C."/>
            <person name="Lipzen A."/>
            <person name="Lutzoni F."/>
            <person name="Magnuson J."/>
            <person name="Mondo S."/>
            <person name="Nolan M."/>
            <person name="Ohm R."/>
            <person name="Pangilinan J."/>
            <person name="Park H.-J."/>
            <person name="Ramirez L."/>
            <person name="Alfaro M."/>
            <person name="Sun H."/>
            <person name="Tritt A."/>
            <person name="Yoshinaga Y."/>
            <person name="Zwiers L.-H."/>
            <person name="Turgeon B."/>
            <person name="Goodwin S."/>
            <person name="Spatafora J."/>
            <person name="Crous P."/>
            <person name="Grigoriev I."/>
        </authorList>
    </citation>
    <scope>NUCLEOTIDE SEQUENCE</scope>
    <source>
        <strain evidence="1">CBS 115976</strain>
    </source>
</reference>
<dbReference type="EMBL" id="MU004244">
    <property type="protein sequence ID" value="KAF2663744.1"/>
    <property type="molecule type" value="Genomic_DNA"/>
</dbReference>
<organism evidence="1 2">
    <name type="scientific">Microthyrium microscopicum</name>
    <dbReference type="NCBI Taxonomy" id="703497"/>
    <lineage>
        <taxon>Eukaryota</taxon>
        <taxon>Fungi</taxon>
        <taxon>Dikarya</taxon>
        <taxon>Ascomycota</taxon>
        <taxon>Pezizomycotina</taxon>
        <taxon>Dothideomycetes</taxon>
        <taxon>Dothideomycetes incertae sedis</taxon>
        <taxon>Microthyriales</taxon>
        <taxon>Microthyriaceae</taxon>
        <taxon>Microthyrium</taxon>
    </lineage>
</organism>
<dbReference type="AlphaFoldDB" id="A0A6A6TYJ5"/>
<protein>
    <submittedName>
        <fullName evidence="1">Uncharacterized protein</fullName>
    </submittedName>
</protein>
<name>A0A6A6TYJ5_9PEZI</name>
<evidence type="ECO:0000313" key="1">
    <source>
        <dbReference type="EMBL" id="KAF2663744.1"/>
    </source>
</evidence>
<gene>
    <name evidence="1" type="ORF">BT63DRAFT_460865</name>
</gene>